<dbReference type="EMBL" id="SRMA01026064">
    <property type="protein sequence ID" value="TRY88137.1"/>
    <property type="molecule type" value="Genomic_DNA"/>
</dbReference>
<evidence type="ECO:0000259" key="1">
    <source>
        <dbReference type="PROSITE" id="PS50280"/>
    </source>
</evidence>
<dbReference type="InterPro" id="IPR046341">
    <property type="entry name" value="SET_dom_sf"/>
</dbReference>
<keyword evidence="3" id="KW-1185">Reference proteome</keyword>
<protein>
    <recommendedName>
        <fullName evidence="1">SET domain-containing protein</fullName>
    </recommendedName>
</protein>
<dbReference type="SUPFAM" id="SSF82199">
    <property type="entry name" value="SET domain"/>
    <property type="match status" value="1"/>
</dbReference>
<dbReference type="InterPro" id="IPR040415">
    <property type="entry name" value="SETD9"/>
</dbReference>
<dbReference type="PANTHER" id="PTHR33524:SF2">
    <property type="entry name" value="SET DOMAIN-CONTAINING PROTEIN 9"/>
    <property type="match status" value="1"/>
</dbReference>
<sequence length="285" mass="32764">MIKALFRCFGVRWKSYRHRFVPWVALNLQRNERTLRQVKDPSEDKLITDEEVLRSLHCLFACLLQNDLKNQTELLRLLPESTQTLYPAAQTEPRALSPCSVMLRTMGFSVERRTSSLRSAGTGVFLTGGRAPRGSVVAMYPGTIYQAGEPIFFQSIRNPFVFRCIDRILIDGNDKSISKIVYRSCSGRDRFGPLHLCDATWLTPHPLNPLAVGQYINNCSNERAANVCYQELDVPEEFPLELRQFLPNVNYRVDTRRLLRCVVLVSLRDINEGEELFSNYYTIVH</sequence>
<gene>
    <name evidence="2" type="ORF">DNTS_029447</name>
</gene>
<dbReference type="AlphaFoldDB" id="A0A553QDY3"/>
<evidence type="ECO:0000313" key="3">
    <source>
        <dbReference type="Proteomes" id="UP000316079"/>
    </source>
</evidence>
<dbReference type="InterPro" id="IPR001214">
    <property type="entry name" value="SET_dom"/>
</dbReference>
<dbReference type="CDD" id="cd10537">
    <property type="entry name" value="SET_SETD9"/>
    <property type="match status" value="1"/>
</dbReference>
<reference evidence="2 3" key="1">
    <citation type="journal article" date="2019" name="Sci. Data">
        <title>Hybrid genome assembly and annotation of Danionella translucida.</title>
        <authorList>
            <person name="Kadobianskyi M."/>
            <person name="Schulze L."/>
            <person name="Schuelke M."/>
            <person name="Judkewitz B."/>
        </authorList>
    </citation>
    <scope>NUCLEOTIDE SEQUENCE [LARGE SCALE GENOMIC DNA]</scope>
    <source>
        <strain evidence="2 3">Bolton</strain>
    </source>
</reference>
<evidence type="ECO:0000313" key="2">
    <source>
        <dbReference type="EMBL" id="TRY88137.1"/>
    </source>
</evidence>
<dbReference type="OrthoDB" id="442460at2759"/>
<dbReference type="PROSITE" id="PS50280">
    <property type="entry name" value="SET"/>
    <property type="match status" value="1"/>
</dbReference>
<proteinExistence type="predicted"/>
<accession>A0A553QDY3</accession>
<comment type="caution">
    <text evidence="2">The sequence shown here is derived from an EMBL/GenBank/DDBJ whole genome shotgun (WGS) entry which is preliminary data.</text>
</comment>
<organism evidence="2 3">
    <name type="scientific">Danionella cerebrum</name>
    <dbReference type="NCBI Taxonomy" id="2873325"/>
    <lineage>
        <taxon>Eukaryota</taxon>
        <taxon>Metazoa</taxon>
        <taxon>Chordata</taxon>
        <taxon>Craniata</taxon>
        <taxon>Vertebrata</taxon>
        <taxon>Euteleostomi</taxon>
        <taxon>Actinopterygii</taxon>
        <taxon>Neopterygii</taxon>
        <taxon>Teleostei</taxon>
        <taxon>Ostariophysi</taxon>
        <taxon>Cypriniformes</taxon>
        <taxon>Danionidae</taxon>
        <taxon>Danioninae</taxon>
        <taxon>Danionella</taxon>
    </lineage>
</organism>
<name>A0A553QDY3_9TELE</name>
<feature type="domain" description="SET" evidence="1">
    <location>
        <begin position="108"/>
        <end position="281"/>
    </location>
</feature>
<dbReference type="Proteomes" id="UP000316079">
    <property type="component" value="Unassembled WGS sequence"/>
</dbReference>
<dbReference type="PANTHER" id="PTHR33524">
    <property type="entry name" value="C5ORF35"/>
    <property type="match status" value="1"/>
</dbReference>
<dbReference type="Gene3D" id="2.170.270.10">
    <property type="entry name" value="SET domain"/>
    <property type="match status" value="1"/>
</dbReference>